<dbReference type="PANTHER" id="PTHR31084">
    <property type="entry name" value="ALPHA-L-FUCOSIDASE 2"/>
    <property type="match status" value="1"/>
</dbReference>
<reference evidence="3" key="1">
    <citation type="journal article" date="2019" name="Int. J. Syst. Evol. Microbiol.">
        <title>The Global Catalogue of Microorganisms (GCM) 10K type strain sequencing project: providing services to taxonomists for standard genome sequencing and annotation.</title>
        <authorList>
            <consortium name="The Broad Institute Genomics Platform"/>
            <consortium name="The Broad Institute Genome Sequencing Center for Infectious Disease"/>
            <person name="Wu L."/>
            <person name="Ma J."/>
        </authorList>
    </citation>
    <scope>NUCLEOTIDE SEQUENCE [LARGE SCALE GENOMIC DNA]</scope>
    <source>
        <strain evidence="3">CGMCC 1.16619</strain>
    </source>
</reference>
<keyword evidence="3" id="KW-1185">Reference proteome</keyword>
<name>A0ABW0QR89_9GAMM</name>
<comment type="caution">
    <text evidence="2">The sequence shown here is derived from an EMBL/GenBank/DDBJ whole genome shotgun (WGS) entry which is preliminary data.</text>
</comment>
<dbReference type="PANTHER" id="PTHR31084:SF3">
    <property type="entry name" value="ALPHA-FUCOSIDASE A"/>
    <property type="match status" value="1"/>
</dbReference>
<gene>
    <name evidence="2" type="ORF">ACFPPA_17240</name>
</gene>
<dbReference type="EMBL" id="JBHSNF010000004">
    <property type="protein sequence ID" value="MFC5527491.1"/>
    <property type="molecule type" value="Genomic_DNA"/>
</dbReference>
<feature type="domain" description="Glycosyl hydrolase family 95 catalytic" evidence="1">
    <location>
        <begin position="40"/>
        <end position="117"/>
    </location>
</feature>
<dbReference type="Pfam" id="PF22124">
    <property type="entry name" value="Glyco_hydro_95_cat"/>
    <property type="match status" value="1"/>
</dbReference>
<evidence type="ECO:0000313" key="3">
    <source>
        <dbReference type="Proteomes" id="UP001596114"/>
    </source>
</evidence>
<accession>A0ABW0QR89</accession>
<dbReference type="RefSeq" id="WP_377322250.1">
    <property type="nucleotide sequence ID" value="NZ_JBHSNF010000004.1"/>
</dbReference>
<dbReference type="Proteomes" id="UP001596114">
    <property type="component" value="Unassembled WGS sequence"/>
</dbReference>
<dbReference type="Gene3D" id="1.50.10.10">
    <property type="match status" value="1"/>
</dbReference>
<sequence length="120" mass="12904">MEWTGFGCRFRDGWHRIVDRADGSAGRAVKVRQAPGCNCYLLISSSRRGGPPANCLWAEGAGTPWNGDHHTNVYTEMNYWPAEATGLGELVQPLFALTASLPAAWSQGEASGLHARGAFG</sequence>
<proteinExistence type="predicted"/>
<protein>
    <recommendedName>
        <fullName evidence="1">Glycosyl hydrolase family 95 catalytic domain-containing protein</fullName>
    </recommendedName>
</protein>
<evidence type="ECO:0000313" key="2">
    <source>
        <dbReference type="EMBL" id="MFC5527491.1"/>
    </source>
</evidence>
<organism evidence="2 3">
    <name type="scientific">Rhodanobacter ginsengisoli</name>
    <dbReference type="NCBI Taxonomy" id="418646"/>
    <lineage>
        <taxon>Bacteria</taxon>
        <taxon>Pseudomonadati</taxon>
        <taxon>Pseudomonadota</taxon>
        <taxon>Gammaproteobacteria</taxon>
        <taxon>Lysobacterales</taxon>
        <taxon>Rhodanobacteraceae</taxon>
        <taxon>Rhodanobacter</taxon>
    </lineage>
</organism>
<evidence type="ECO:0000259" key="1">
    <source>
        <dbReference type="Pfam" id="PF22124"/>
    </source>
</evidence>
<dbReference type="InterPro" id="IPR012341">
    <property type="entry name" value="6hp_glycosidase-like_sf"/>
</dbReference>
<dbReference type="InterPro" id="IPR054363">
    <property type="entry name" value="GH95_cat"/>
</dbReference>